<accession>A0A1X7NCS4</accession>
<gene>
    <name evidence="3" type="ORF">SAMN04488700_1698</name>
</gene>
<protein>
    <submittedName>
        <fullName evidence="3">Acetyl esterase/lipase</fullName>
    </submittedName>
</protein>
<sequence length="282" mass="32027">MEPEFFSYATHSSLTLSASFYRSTANLKNETIIYFHGGGLIWGDRDDLPQAYIDLFLKAGYHLLTVDYPLAPETALPEIYSSAVEAVKWFIHHSDTVLHLSSNDYHLFGRSAGAYLALLLGSDLNIGKRPNKIISFYGYSSIQESFYLLPSKHYQQYPLMPKSLIAQLTQPAPLAKGPLQTRYAIYLYARQTGRWLDLILPDKKCQNQFSLSDDELASLPPVFIAQSKTDNDVPFQQGENLSEKVSSAKFITLEQANHDFDSDPTNKEALQIYQELLEWLKR</sequence>
<dbReference type="InterPro" id="IPR029058">
    <property type="entry name" value="AB_hydrolase_fold"/>
</dbReference>
<reference evidence="3 4" key="1">
    <citation type="submission" date="2017-04" db="EMBL/GenBank/DDBJ databases">
        <authorList>
            <person name="Afonso C.L."/>
            <person name="Miller P.J."/>
            <person name="Scott M.A."/>
            <person name="Spackman E."/>
            <person name="Goraichik I."/>
            <person name="Dimitrov K.M."/>
            <person name="Suarez D.L."/>
            <person name="Swayne D.E."/>
        </authorList>
    </citation>
    <scope>NUCLEOTIDE SEQUENCE [LARGE SCALE GENOMIC DNA]</scope>
    <source>
        <strain evidence="3 4">LMG26642</strain>
    </source>
</reference>
<evidence type="ECO:0000256" key="1">
    <source>
        <dbReference type="ARBA" id="ARBA00022801"/>
    </source>
</evidence>
<keyword evidence="1" id="KW-0378">Hydrolase</keyword>
<evidence type="ECO:0000313" key="3">
    <source>
        <dbReference type="EMBL" id="SMH34708.1"/>
    </source>
</evidence>
<dbReference type="OrthoDB" id="9815425at2"/>
<dbReference type="Pfam" id="PF07859">
    <property type="entry name" value="Abhydrolase_3"/>
    <property type="match status" value="1"/>
</dbReference>
<proteinExistence type="predicted"/>
<evidence type="ECO:0000313" key="4">
    <source>
        <dbReference type="Proteomes" id="UP000193435"/>
    </source>
</evidence>
<dbReference type="PANTHER" id="PTHR48081">
    <property type="entry name" value="AB HYDROLASE SUPERFAMILY PROTEIN C4A8.06C"/>
    <property type="match status" value="1"/>
</dbReference>
<evidence type="ECO:0000259" key="2">
    <source>
        <dbReference type="Pfam" id="PF07859"/>
    </source>
</evidence>
<feature type="domain" description="Alpha/beta hydrolase fold-3" evidence="2">
    <location>
        <begin position="32"/>
        <end position="260"/>
    </location>
</feature>
<dbReference type="PANTHER" id="PTHR48081:SF3">
    <property type="entry name" value="ALPHA_BETA HYDROLASE FOLD-3 DOMAIN-CONTAINING PROTEIN"/>
    <property type="match status" value="1"/>
</dbReference>
<dbReference type="AlphaFoldDB" id="A0A1X7NCS4"/>
<dbReference type="GO" id="GO:0016787">
    <property type="term" value="F:hydrolase activity"/>
    <property type="evidence" value="ECO:0007669"/>
    <property type="project" value="UniProtKB-KW"/>
</dbReference>
<dbReference type="EMBL" id="FXBJ01000002">
    <property type="protein sequence ID" value="SMH34708.1"/>
    <property type="molecule type" value="Genomic_DNA"/>
</dbReference>
<dbReference type="InterPro" id="IPR013094">
    <property type="entry name" value="AB_hydrolase_3"/>
</dbReference>
<dbReference type="RefSeq" id="WP_085559819.1">
    <property type="nucleotide sequence ID" value="NZ_FOAH01000005.1"/>
</dbReference>
<dbReference type="SUPFAM" id="SSF53474">
    <property type="entry name" value="alpha/beta-Hydrolases"/>
    <property type="match status" value="1"/>
</dbReference>
<dbReference type="InterPro" id="IPR050300">
    <property type="entry name" value="GDXG_lipolytic_enzyme"/>
</dbReference>
<organism evidence="3 4">
    <name type="scientific">Carnobacterium iners</name>
    <dbReference type="NCBI Taxonomy" id="1073423"/>
    <lineage>
        <taxon>Bacteria</taxon>
        <taxon>Bacillati</taxon>
        <taxon>Bacillota</taxon>
        <taxon>Bacilli</taxon>
        <taxon>Lactobacillales</taxon>
        <taxon>Carnobacteriaceae</taxon>
        <taxon>Carnobacterium</taxon>
    </lineage>
</organism>
<dbReference type="Gene3D" id="3.40.50.1820">
    <property type="entry name" value="alpha/beta hydrolase"/>
    <property type="match status" value="1"/>
</dbReference>
<name>A0A1X7NCS4_9LACT</name>
<keyword evidence="4" id="KW-1185">Reference proteome</keyword>
<dbReference type="Proteomes" id="UP000193435">
    <property type="component" value="Unassembled WGS sequence"/>
</dbReference>
<dbReference type="STRING" id="1073423.SAMN04488700_1698"/>